<keyword evidence="5" id="KW-0732">Signal</keyword>
<dbReference type="RefSeq" id="WP_145169117.1">
    <property type="nucleotide sequence ID" value="NZ_CP036525.1"/>
</dbReference>
<feature type="domain" description="Cytochrome c" evidence="6">
    <location>
        <begin position="1130"/>
        <end position="1265"/>
    </location>
</feature>
<dbReference type="InterPro" id="IPR011989">
    <property type="entry name" value="ARM-like"/>
</dbReference>
<dbReference type="InterPro" id="IPR011041">
    <property type="entry name" value="Quinoprot_gluc/sorb_DH_b-prop"/>
</dbReference>
<dbReference type="PROSITE" id="PS51007">
    <property type="entry name" value="CYTC"/>
    <property type="match status" value="1"/>
</dbReference>
<dbReference type="InterPro" id="IPR036909">
    <property type="entry name" value="Cyt_c-like_dom_sf"/>
</dbReference>
<evidence type="ECO:0000259" key="6">
    <source>
        <dbReference type="PROSITE" id="PS51007"/>
    </source>
</evidence>
<dbReference type="InterPro" id="IPR016024">
    <property type="entry name" value="ARM-type_fold"/>
</dbReference>
<dbReference type="GO" id="GO:0009055">
    <property type="term" value="F:electron transfer activity"/>
    <property type="evidence" value="ECO:0007669"/>
    <property type="project" value="InterPro"/>
</dbReference>
<dbReference type="InterPro" id="IPR013427">
    <property type="entry name" value="Haem-bd_dom_put"/>
</dbReference>
<dbReference type="GO" id="GO:0020037">
    <property type="term" value="F:heme binding"/>
    <property type="evidence" value="ECO:0007669"/>
    <property type="project" value="InterPro"/>
</dbReference>
<sequence length="1273" mass="141041" precursor="true">MEGLPTIFRRPFAYALSACFAAVCITVPIASADEAQWVWANGRTISDAIPEGETCLFRKPINLRVPAEGKIEITADDEYELFFNDQLIGTGTSSSEMQTYDISDRLEVGRNMIAVRVVNTRGNTAALAARVSIRPEKQDKWFTFSTDRTWKASTSDHPMWETVMFNDRLWDSPTEFGKLGDTAPWDRQEHVAAETQTEQRERFQIQKGFGVQRVLDDEQTGSVIAMTFNEFGHIILSQEGGPLLLVMDNDDDGIPEHVRTYCDQVTSCQGILALNGEVFVTGQGPDGSALYRLTDKDRDGTLEEVHTIVKLDGSPGEHGAHGIRLGPDGMIYVVLGSHVQATGKTGPGETLTDAYEGDLLPRYEDPAGHGRGIRAPGGTVIRTNADGSVVERVAGGIRNAYDLVFHPSGGMFVHDADMEADVDTAWFRPTALYDVTEGGEFGWRTGWAKWPEYYVDRLPNLLDTGRGSPTGAACYEHYMFPVRYHNSLFLADWSEGRILNVRLKPRGSGYIADSEVFLKGQPLNVTDLEVGPDGALYFCTGGRGTAGGVYRVVYKGEIPERMKKLGTGIAAAIRQPQLESAWARQEIASIKRELGDKWGQMVAGVAYSDDNPSHYRTRAMDLMQLFGPVPSEDLVIELSRSGNEAVRARAARLMGLHPGKRSAAELVELLSDGDAFVRRTACEAILRSGQFPSDVDAVIPLLGEDDRTLAFVARRVLERIDTEKWRGEVLASPDPRISIVGMLGLINADPTEATALQVLERSSELMKEFLSDVDFVDTLRLCQVALHRGKVSPDKVPELSIQIAEEFPAGDNRMNHELIRLCAYLQSDGVAERALDYINNTDHADVDRTLVAMCLQFLSHDWTANQRFQILKYYENTANAVTSGSLSMYLMAVTRDFARSLSDEDVKAILEQGSVWRNAALAAIYKLPRPIDNETAETLRTLDQQLIANPRPGDVERRLRTGIIAMLASAKDDESAAYLRKLWRTEPERRAVIAMALAQHPDGENWDYLVRSLNVLEDETGDEVVKALRTVSVATDDPMALRQLIILGLRAEQDGREIENVERLLEHWTGMQRPPSEKSASGSLTMRPWQKWYAKAHPDRPSAELPKADESRWDFDQLVNYLDSDDGSQGDPNYGLDAFAKAKCNQCHQVNRDGPAIGPSLNGLAKRFSKREILESILYPNHVVSDQYASKKVLTLDGRVLVGMVSQMTNRTLEIRDANNQVTTIPESEVDQVLPSNSSIMPSGLLDSLTLEEISDLMAYMGVSSAVEIASRP</sequence>
<dbReference type="AlphaFoldDB" id="A0A517N8V2"/>
<evidence type="ECO:0000256" key="2">
    <source>
        <dbReference type="ARBA" id="ARBA00022723"/>
    </source>
</evidence>
<dbReference type="PANTHER" id="PTHR33546">
    <property type="entry name" value="LARGE, MULTIFUNCTIONAL SECRETED PROTEIN-RELATED"/>
    <property type="match status" value="1"/>
</dbReference>
<dbReference type="Pfam" id="PF13646">
    <property type="entry name" value="HEAT_2"/>
    <property type="match status" value="1"/>
</dbReference>
<feature type="chain" id="PRO_5022118692" description="Cytochrome c domain-containing protein" evidence="5">
    <location>
        <begin position="33"/>
        <end position="1273"/>
    </location>
</feature>
<protein>
    <recommendedName>
        <fullName evidence="6">Cytochrome c domain-containing protein</fullName>
    </recommendedName>
</protein>
<dbReference type="GO" id="GO:0046872">
    <property type="term" value="F:metal ion binding"/>
    <property type="evidence" value="ECO:0007669"/>
    <property type="project" value="UniProtKB-KW"/>
</dbReference>
<evidence type="ECO:0000256" key="5">
    <source>
        <dbReference type="SAM" id="SignalP"/>
    </source>
</evidence>
<evidence type="ECO:0000313" key="7">
    <source>
        <dbReference type="EMBL" id="QDT03428.1"/>
    </source>
</evidence>
<dbReference type="SUPFAM" id="SSF46626">
    <property type="entry name" value="Cytochrome c"/>
    <property type="match status" value="1"/>
</dbReference>
<dbReference type="Gene3D" id="1.10.760.10">
    <property type="entry name" value="Cytochrome c-like domain"/>
    <property type="match status" value="1"/>
</dbReference>
<dbReference type="EMBL" id="CP036525">
    <property type="protein sequence ID" value="QDT03428.1"/>
    <property type="molecule type" value="Genomic_DNA"/>
</dbReference>
<accession>A0A517N8V2</accession>
<organism evidence="7 8">
    <name type="scientific">Rubripirellula lacrimiformis</name>
    <dbReference type="NCBI Taxonomy" id="1930273"/>
    <lineage>
        <taxon>Bacteria</taxon>
        <taxon>Pseudomonadati</taxon>
        <taxon>Planctomycetota</taxon>
        <taxon>Planctomycetia</taxon>
        <taxon>Pirellulales</taxon>
        <taxon>Pirellulaceae</taxon>
        <taxon>Rubripirellula</taxon>
    </lineage>
</organism>
<feature type="signal peptide" evidence="5">
    <location>
        <begin position="1"/>
        <end position="32"/>
    </location>
</feature>
<dbReference type="PANTHER" id="PTHR33546:SF1">
    <property type="entry name" value="LARGE, MULTIFUNCTIONAL SECRETED PROTEIN"/>
    <property type="match status" value="1"/>
</dbReference>
<evidence type="ECO:0000313" key="8">
    <source>
        <dbReference type="Proteomes" id="UP000318538"/>
    </source>
</evidence>
<keyword evidence="8" id="KW-1185">Reference proteome</keyword>
<dbReference type="Gene3D" id="1.25.10.10">
    <property type="entry name" value="Leucine-rich Repeat Variant"/>
    <property type="match status" value="1"/>
</dbReference>
<reference evidence="7 8" key="1">
    <citation type="submission" date="2019-02" db="EMBL/GenBank/DDBJ databases">
        <title>Deep-cultivation of Planctomycetes and their phenomic and genomic characterization uncovers novel biology.</title>
        <authorList>
            <person name="Wiegand S."/>
            <person name="Jogler M."/>
            <person name="Boedeker C."/>
            <person name="Pinto D."/>
            <person name="Vollmers J."/>
            <person name="Rivas-Marin E."/>
            <person name="Kohn T."/>
            <person name="Peeters S.H."/>
            <person name="Heuer A."/>
            <person name="Rast P."/>
            <person name="Oberbeckmann S."/>
            <person name="Bunk B."/>
            <person name="Jeske O."/>
            <person name="Meyerdierks A."/>
            <person name="Storesund J.E."/>
            <person name="Kallscheuer N."/>
            <person name="Luecker S."/>
            <person name="Lage O.M."/>
            <person name="Pohl T."/>
            <person name="Merkel B.J."/>
            <person name="Hornburger P."/>
            <person name="Mueller R.-W."/>
            <person name="Bruemmer F."/>
            <person name="Labrenz M."/>
            <person name="Spormann A.M."/>
            <person name="Op den Camp H."/>
            <person name="Overmann J."/>
            <person name="Amann R."/>
            <person name="Jetten M.S.M."/>
            <person name="Mascher T."/>
            <person name="Medema M.H."/>
            <person name="Devos D.P."/>
            <person name="Kaster A.-K."/>
            <person name="Ovreas L."/>
            <person name="Rohde M."/>
            <person name="Galperin M.Y."/>
            <person name="Jogler C."/>
        </authorList>
    </citation>
    <scope>NUCLEOTIDE SEQUENCE [LARGE SCALE GENOMIC DNA]</scope>
    <source>
        <strain evidence="7 8">K22_7</strain>
    </source>
</reference>
<keyword evidence="2 4" id="KW-0479">Metal-binding</keyword>
<dbReference type="InterPro" id="IPR009056">
    <property type="entry name" value="Cyt_c-like_dom"/>
</dbReference>
<proteinExistence type="predicted"/>
<evidence type="ECO:0000256" key="4">
    <source>
        <dbReference type="PROSITE-ProRule" id="PRU00433"/>
    </source>
</evidence>
<dbReference type="Gene3D" id="2.60.120.260">
    <property type="entry name" value="Galactose-binding domain-like"/>
    <property type="match status" value="1"/>
</dbReference>
<gene>
    <name evidence="7" type="ORF">K227x_18110</name>
</gene>
<keyword evidence="3 4" id="KW-0408">Iron</keyword>
<name>A0A517N8V2_9BACT</name>
<dbReference type="SUPFAM" id="SSF50952">
    <property type="entry name" value="Soluble quinoprotein glucose dehydrogenase"/>
    <property type="match status" value="1"/>
</dbReference>
<evidence type="ECO:0000256" key="3">
    <source>
        <dbReference type="ARBA" id="ARBA00023004"/>
    </source>
</evidence>
<dbReference type="OrthoDB" id="223239at2"/>
<dbReference type="InterPro" id="IPR011042">
    <property type="entry name" value="6-blade_b-propeller_TolB-like"/>
</dbReference>
<dbReference type="InterPro" id="IPR055557">
    <property type="entry name" value="DUF7133"/>
</dbReference>
<dbReference type="InterPro" id="IPR008979">
    <property type="entry name" value="Galactose-bd-like_sf"/>
</dbReference>
<dbReference type="Pfam" id="PF23500">
    <property type="entry name" value="DUF7133"/>
    <property type="match status" value="1"/>
</dbReference>
<dbReference type="NCBIfam" id="TIGR02603">
    <property type="entry name" value="CxxCH_TIGR02603"/>
    <property type="match status" value="1"/>
</dbReference>
<dbReference type="Proteomes" id="UP000318538">
    <property type="component" value="Chromosome"/>
</dbReference>
<dbReference type="SUPFAM" id="SSF48371">
    <property type="entry name" value="ARM repeat"/>
    <property type="match status" value="1"/>
</dbReference>
<dbReference type="Gene3D" id="2.120.10.30">
    <property type="entry name" value="TolB, C-terminal domain"/>
    <property type="match status" value="1"/>
</dbReference>
<dbReference type="KEGG" id="rlc:K227x_18110"/>
<dbReference type="SUPFAM" id="SSF49785">
    <property type="entry name" value="Galactose-binding domain-like"/>
    <property type="match status" value="1"/>
</dbReference>
<keyword evidence="1 4" id="KW-0349">Heme</keyword>
<evidence type="ECO:0000256" key="1">
    <source>
        <dbReference type="ARBA" id="ARBA00022617"/>
    </source>
</evidence>